<comment type="caution">
    <text evidence="1">The sequence shown here is derived from an EMBL/GenBank/DDBJ whole genome shotgun (WGS) entry which is preliminary data.</text>
</comment>
<accession>X1SX55</accession>
<reference evidence="1" key="1">
    <citation type="journal article" date="2014" name="Front. Microbiol.">
        <title>High frequency of phylogenetically diverse reductive dehalogenase-homologous genes in deep subseafloor sedimentary metagenomes.</title>
        <authorList>
            <person name="Kawai M."/>
            <person name="Futagami T."/>
            <person name="Toyoda A."/>
            <person name="Takaki Y."/>
            <person name="Nishi S."/>
            <person name="Hori S."/>
            <person name="Arai W."/>
            <person name="Tsubouchi T."/>
            <person name="Morono Y."/>
            <person name="Uchiyama I."/>
            <person name="Ito T."/>
            <person name="Fujiyama A."/>
            <person name="Inagaki F."/>
            <person name="Takami H."/>
        </authorList>
    </citation>
    <scope>NUCLEOTIDE SEQUENCE</scope>
    <source>
        <strain evidence="1">Expedition CK06-06</strain>
    </source>
</reference>
<sequence>QKLLGPASLFLTFSQGGVQGKKFKGSEVD</sequence>
<proteinExistence type="predicted"/>
<name>X1SX55_9ZZZZ</name>
<organism evidence="1">
    <name type="scientific">marine sediment metagenome</name>
    <dbReference type="NCBI Taxonomy" id="412755"/>
    <lineage>
        <taxon>unclassified sequences</taxon>
        <taxon>metagenomes</taxon>
        <taxon>ecological metagenomes</taxon>
    </lineage>
</organism>
<dbReference type="AlphaFoldDB" id="X1SX55"/>
<feature type="non-terminal residue" evidence="1">
    <location>
        <position position="1"/>
    </location>
</feature>
<protein>
    <submittedName>
        <fullName evidence="1">Uncharacterized protein</fullName>
    </submittedName>
</protein>
<dbReference type="EMBL" id="BARW01010738">
    <property type="protein sequence ID" value="GAI79915.1"/>
    <property type="molecule type" value="Genomic_DNA"/>
</dbReference>
<evidence type="ECO:0000313" key="1">
    <source>
        <dbReference type="EMBL" id="GAI79915.1"/>
    </source>
</evidence>
<gene>
    <name evidence="1" type="ORF">S12H4_21006</name>
</gene>